<dbReference type="Proteomes" id="UP001221757">
    <property type="component" value="Unassembled WGS sequence"/>
</dbReference>
<dbReference type="EMBL" id="JARKIE010000001">
    <property type="protein sequence ID" value="KAJ7710795.1"/>
    <property type="molecule type" value="Genomic_DNA"/>
</dbReference>
<dbReference type="AlphaFoldDB" id="A0AAD7MD81"/>
<name>A0AAD7MD81_MYCRO</name>
<evidence type="ECO:0000313" key="3">
    <source>
        <dbReference type="Proteomes" id="UP001221757"/>
    </source>
</evidence>
<evidence type="ECO:0000256" key="1">
    <source>
        <dbReference type="SAM" id="MobiDB-lite"/>
    </source>
</evidence>
<feature type="compositionally biased region" description="Acidic residues" evidence="1">
    <location>
        <begin position="132"/>
        <end position="144"/>
    </location>
</feature>
<sequence length="320" mass="34402">MSPHAFLASGYVVGTPVSDHTHVSCTPIFCPSANFTTVLGHDTHTSRKYYLVVTAQGDLQAFSDMQVGVRRSGPSPGVTLSSHSTSKDLSLASHVHCLQNHASHPPAKVEHPPNSITAAGDFIVWPAPSSPPDEEEDKLDDGETEVSSARSGSPDDKPRTRAAAAPAPKSTPTPKSVLASASTSTPKSAPAPAPKTSRTRNAMHVPTPTPTPLPAAKSQIVSSRNRKFDDGWYLLSNGELYRDGAAVALVVKKQRLSTLRIVSTLEQARSSTTDWFVFHSREVFRDWAKAAVAAEEQQIDRLKVAESLDATRAWVLQQTK</sequence>
<feature type="region of interest" description="Disordered" evidence="1">
    <location>
        <begin position="122"/>
        <end position="221"/>
    </location>
</feature>
<accession>A0AAD7MD81</accession>
<feature type="compositionally biased region" description="Low complexity" evidence="1">
    <location>
        <begin position="161"/>
        <end position="200"/>
    </location>
</feature>
<comment type="caution">
    <text evidence="2">The sequence shown here is derived from an EMBL/GenBank/DDBJ whole genome shotgun (WGS) entry which is preliminary data.</text>
</comment>
<organism evidence="2 3">
    <name type="scientific">Mycena rosella</name>
    <name type="common">Pink bonnet</name>
    <name type="synonym">Agaricus rosellus</name>
    <dbReference type="NCBI Taxonomy" id="1033263"/>
    <lineage>
        <taxon>Eukaryota</taxon>
        <taxon>Fungi</taxon>
        <taxon>Dikarya</taxon>
        <taxon>Basidiomycota</taxon>
        <taxon>Agaricomycotina</taxon>
        <taxon>Agaricomycetes</taxon>
        <taxon>Agaricomycetidae</taxon>
        <taxon>Agaricales</taxon>
        <taxon>Marasmiineae</taxon>
        <taxon>Mycenaceae</taxon>
        <taxon>Mycena</taxon>
    </lineage>
</organism>
<gene>
    <name evidence="2" type="ORF">B0H17DRAFT_1190486</name>
</gene>
<protein>
    <submittedName>
        <fullName evidence="2">Uncharacterized protein</fullName>
    </submittedName>
</protein>
<proteinExistence type="predicted"/>
<reference evidence="2" key="1">
    <citation type="submission" date="2023-03" db="EMBL/GenBank/DDBJ databases">
        <title>Massive genome expansion in bonnet fungi (Mycena s.s.) driven by repeated elements and novel gene families across ecological guilds.</title>
        <authorList>
            <consortium name="Lawrence Berkeley National Laboratory"/>
            <person name="Harder C.B."/>
            <person name="Miyauchi S."/>
            <person name="Viragh M."/>
            <person name="Kuo A."/>
            <person name="Thoen E."/>
            <person name="Andreopoulos B."/>
            <person name="Lu D."/>
            <person name="Skrede I."/>
            <person name="Drula E."/>
            <person name="Henrissat B."/>
            <person name="Morin E."/>
            <person name="Kohler A."/>
            <person name="Barry K."/>
            <person name="LaButti K."/>
            <person name="Morin E."/>
            <person name="Salamov A."/>
            <person name="Lipzen A."/>
            <person name="Mereny Z."/>
            <person name="Hegedus B."/>
            <person name="Baldrian P."/>
            <person name="Stursova M."/>
            <person name="Weitz H."/>
            <person name="Taylor A."/>
            <person name="Grigoriev I.V."/>
            <person name="Nagy L.G."/>
            <person name="Martin F."/>
            <person name="Kauserud H."/>
        </authorList>
    </citation>
    <scope>NUCLEOTIDE SEQUENCE</scope>
    <source>
        <strain evidence="2">CBHHK067</strain>
    </source>
</reference>
<keyword evidence="3" id="KW-1185">Reference proteome</keyword>
<evidence type="ECO:0000313" key="2">
    <source>
        <dbReference type="EMBL" id="KAJ7710795.1"/>
    </source>
</evidence>